<comment type="caution">
    <text evidence="2">The sequence shown here is derived from an EMBL/GenBank/DDBJ whole genome shotgun (WGS) entry which is preliminary data.</text>
</comment>
<evidence type="ECO:0000259" key="1">
    <source>
        <dbReference type="PROSITE" id="PS50902"/>
    </source>
</evidence>
<dbReference type="InterPro" id="IPR001226">
    <property type="entry name" value="Flavodoxin_CS"/>
</dbReference>
<reference evidence="2 3" key="1">
    <citation type="submission" date="2019-03" db="EMBL/GenBank/DDBJ databases">
        <title>Genomics of glacier-inhabiting Cryobacterium strains.</title>
        <authorList>
            <person name="Liu Q."/>
            <person name="Xin Y.-H."/>
        </authorList>
    </citation>
    <scope>NUCLEOTIDE SEQUENCE [LARGE SCALE GENOMIC DNA]</scope>
    <source>
        <strain evidence="2 3">RHLT2-21</strain>
    </source>
</reference>
<dbReference type="GO" id="GO:0010181">
    <property type="term" value="F:FMN binding"/>
    <property type="evidence" value="ECO:0007669"/>
    <property type="project" value="InterPro"/>
</dbReference>
<gene>
    <name evidence="2" type="ORF">E3O32_11515</name>
</gene>
<dbReference type="GO" id="GO:0009055">
    <property type="term" value="F:electron transfer activity"/>
    <property type="evidence" value="ECO:0007669"/>
    <property type="project" value="InterPro"/>
</dbReference>
<dbReference type="Proteomes" id="UP000297643">
    <property type="component" value="Unassembled WGS sequence"/>
</dbReference>
<dbReference type="InterPro" id="IPR008254">
    <property type="entry name" value="Flavodoxin/NO_synth"/>
</dbReference>
<keyword evidence="3" id="KW-1185">Reference proteome</keyword>
<organism evidence="2 3">
    <name type="scientific">Cryobacterium mannosilyticum</name>
    <dbReference type="NCBI Taxonomy" id="1259190"/>
    <lineage>
        <taxon>Bacteria</taxon>
        <taxon>Bacillati</taxon>
        <taxon>Actinomycetota</taxon>
        <taxon>Actinomycetes</taxon>
        <taxon>Micrococcales</taxon>
        <taxon>Microbacteriaceae</taxon>
        <taxon>Cryobacterium</taxon>
    </lineage>
</organism>
<name>A0A4R8W8M5_9MICO</name>
<dbReference type="Gene3D" id="3.40.50.360">
    <property type="match status" value="1"/>
</dbReference>
<dbReference type="RefSeq" id="WP_134509629.1">
    <property type="nucleotide sequence ID" value="NZ_SOFM01000035.1"/>
</dbReference>
<proteinExistence type="predicted"/>
<evidence type="ECO:0000313" key="2">
    <source>
        <dbReference type="EMBL" id="TFC02494.1"/>
    </source>
</evidence>
<protein>
    <submittedName>
        <fullName evidence="2">Flavodoxin</fullName>
    </submittedName>
</protein>
<feature type="domain" description="Flavodoxin-like" evidence="1">
    <location>
        <begin position="3"/>
        <end position="142"/>
    </location>
</feature>
<dbReference type="AlphaFoldDB" id="A0A4R8W8M5"/>
<dbReference type="PROSITE" id="PS00201">
    <property type="entry name" value="FLAVODOXIN"/>
    <property type="match status" value="1"/>
</dbReference>
<dbReference type="InterPro" id="IPR029039">
    <property type="entry name" value="Flavoprotein-like_sf"/>
</dbReference>
<sequence>MSTLVVYDSNYGTTRIVAEKIAAELGEGTAVVSVSGLTPERLTGVELLVVGCPIIGWRPSPRMQAFLAQLGVGMLHGVRAAAFDTRLRLFIHGDAAGKISHALEHAGAHIVAKPHGFIVEGREGPMATGELDKAAEWAGAIMPTLRR</sequence>
<dbReference type="InterPro" id="IPR026816">
    <property type="entry name" value="Flavodoxin_dom"/>
</dbReference>
<dbReference type="Pfam" id="PF12724">
    <property type="entry name" value="Flavodoxin_5"/>
    <property type="match status" value="1"/>
</dbReference>
<dbReference type="SUPFAM" id="SSF52218">
    <property type="entry name" value="Flavoproteins"/>
    <property type="match status" value="1"/>
</dbReference>
<dbReference type="EMBL" id="SOFM01000035">
    <property type="protein sequence ID" value="TFC02494.1"/>
    <property type="molecule type" value="Genomic_DNA"/>
</dbReference>
<dbReference type="PROSITE" id="PS50902">
    <property type="entry name" value="FLAVODOXIN_LIKE"/>
    <property type="match status" value="1"/>
</dbReference>
<accession>A0A4R8W8M5</accession>
<evidence type="ECO:0000313" key="3">
    <source>
        <dbReference type="Proteomes" id="UP000297643"/>
    </source>
</evidence>